<dbReference type="AlphaFoldDB" id="A0A2Z7C7U4"/>
<dbReference type="GO" id="GO:0000775">
    <property type="term" value="C:chromosome, centromeric region"/>
    <property type="evidence" value="ECO:0007669"/>
    <property type="project" value="InterPro"/>
</dbReference>
<proteinExistence type="inferred from homology"/>
<dbReference type="GO" id="GO:0034090">
    <property type="term" value="P:maintenance of meiotic sister chromatid cohesion"/>
    <property type="evidence" value="ECO:0007669"/>
    <property type="project" value="InterPro"/>
</dbReference>
<dbReference type="EMBL" id="KQ998953">
    <property type="protein sequence ID" value="KZV42802.1"/>
    <property type="molecule type" value="Genomic_DNA"/>
</dbReference>
<keyword evidence="2" id="KW-0159">Chromosome partition</keyword>
<dbReference type="PANTHER" id="PTHR34373:SF9">
    <property type="entry name" value="SHUGOSHIN 2"/>
    <property type="match status" value="1"/>
</dbReference>
<dbReference type="InterPro" id="IPR011515">
    <property type="entry name" value="Shugoshin_C"/>
</dbReference>
<name>A0A2Z7C7U4_9LAMI</name>
<dbReference type="Proteomes" id="UP000250235">
    <property type="component" value="Unassembled WGS sequence"/>
</dbReference>
<evidence type="ECO:0000313" key="5">
    <source>
        <dbReference type="Proteomes" id="UP000250235"/>
    </source>
</evidence>
<evidence type="ECO:0000313" key="4">
    <source>
        <dbReference type="EMBL" id="KZV42802.1"/>
    </source>
</evidence>
<evidence type="ECO:0000259" key="3">
    <source>
        <dbReference type="Pfam" id="PF07557"/>
    </source>
</evidence>
<gene>
    <name evidence="4" type="ORF">F511_28003</name>
</gene>
<dbReference type="Pfam" id="PF07557">
    <property type="entry name" value="Shugoshin_C"/>
    <property type="match status" value="1"/>
</dbReference>
<sequence length="342" mass="39398">MSNFRIFETEKAGKIGDKIVNATQPCPGSMEQRQLADISNLPRKARPKIQVEKSQPVQITIKEHIEHLQKVNCAIYGLNDFKIVGVYVSFNLPFVIQENLALKKMLVQRNEIIEKSGIELEMLRGNMLKLQEQNQHLALSNAQILEELNSYKDRSRLLQHELGCKTGVLKALKLELEEKEKTNRCRNAGTEVKLRKFLEEGESSKEGEEYEQPHSPKRRLLLNNSASSEHVHCDGKAETKRIIVRRQSTRFKKAESKPTENLNKEDDTKFLKCVSSDNQAIEDALTIVNESLKHEDKECYSDLRDASQELERPYQCRPSRVAARKVQSYKEIPLNVKMRRTD</sequence>
<protein>
    <submittedName>
        <fullName evidence="4">Shugoshin-1</fullName>
    </submittedName>
</protein>
<feature type="domain" description="Shugoshin C-terminal" evidence="3">
    <location>
        <begin position="316"/>
        <end position="340"/>
    </location>
</feature>
<keyword evidence="5" id="KW-1185">Reference proteome</keyword>
<comment type="similarity">
    <text evidence="1">Belongs to the shugoshin family.</text>
</comment>
<dbReference type="GO" id="GO:0005634">
    <property type="term" value="C:nucleus"/>
    <property type="evidence" value="ECO:0007669"/>
    <property type="project" value="InterPro"/>
</dbReference>
<dbReference type="InterPro" id="IPR044693">
    <property type="entry name" value="SGO_plant"/>
</dbReference>
<accession>A0A2Z7C7U4</accession>
<evidence type="ECO:0000256" key="1">
    <source>
        <dbReference type="ARBA" id="ARBA00010845"/>
    </source>
</evidence>
<reference evidence="4 5" key="1">
    <citation type="journal article" date="2015" name="Proc. Natl. Acad. Sci. U.S.A.">
        <title>The resurrection genome of Boea hygrometrica: A blueprint for survival of dehydration.</title>
        <authorList>
            <person name="Xiao L."/>
            <person name="Yang G."/>
            <person name="Zhang L."/>
            <person name="Yang X."/>
            <person name="Zhao S."/>
            <person name="Ji Z."/>
            <person name="Zhou Q."/>
            <person name="Hu M."/>
            <person name="Wang Y."/>
            <person name="Chen M."/>
            <person name="Xu Y."/>
            <person name="Jin H."/>
            <person name="Xiao X."/>
            <person name="Hu G."/>
            <person name="Bao F."/>
            <person name="Hu Y."/>
            <person name="Wan P."/>
            <person name="Li L."/>
            <person name="Deng X."/>
            <person name="Kuang T."/>
            <person name="Xiang C."/>
            <person name="Zhu J.K."/>
            <person name="Oliver M.J."/>
            <person name="He Y."/>
        </authorList>
    </citation>
    <scope>NUCLEOTIDE SEQUENCE [LARGE SCALE GENOMIC DNA]</scope>
    <source>
        <strain evidence="5">cv. XS01</strain>
    </source>
</reference>
<evidence type="ECO:0000256" key="2">
    <source>
        <dbReference type="ARBA" id="ARBA00022829"/>
    </source>
</evidence>
<organism evidence="4 5">
    <name type="scientific">Dorcoceras hygrometricum</name>
    <dbReference type="NCBI Taxonomy" id="472368"/>
    <lineage>
        <taxon>Eukaryota</taxon>
        <taxon>Viridiplantae</taxon>
        <taxon>Streptophyta</taxon>
        <taxon>Embryophyta</taxon>
        <taxon>Tracheophyta</taxon>
        <taxon>Spermatophyta</taxon>
        <taxon>Magnoliopsida</taxon>
        <taxon>eudicotyledons</taxon>
        <taxon>Gunneridae</taxon>
        <taxon>Pentapetalae</taxon>
        <taxon>asterids</taxon>
        <taxon>lamiids</taxon>
        <taxon>Lamiales</taxon>
        <taxon>Gesneriaceae</taxon>
        <taxon>Didymocarpoideae</taxon>
        <taxon>Trichosporeae</taxon>
        <taxon>Loxocarpinae</taxon>
        <taxon>Dorcoceras</taxon>
    </lineage>
</organism>
<dbReference type="GO" id="GO:0045144">
    <property type="term" value="P:meiotic sister chromatid segregation"/>
    <property type="evidence" value="ECO:0007669"/>
    <property type="project" value="InterPro"/>
</dbReference>
<dbReference type="OrthoDB" id="770508at2759"/>
<dbReference type="PANTHER" id="PTHR34373">
    <property type="entry name" value="SHUGOSHIN 2"/>
    <property type="match status" value="1"/>
</dbReference>